<evidence type="ECO:0000313" key="1">
    <source>
        <dbReference type="EMBL" id="KAJ8120637.1"/>
    </source>
</evidence>
<accession>A0ACC2IZJ0</accession>
<dbReference type="Proteomes" id="UP001153334">
    <property type="component" value="Unassembled WGS sequence"/>
</dbReference>
<sequence>MRLYPLCGGLFALLTLVHAGSNLFVPRNDPSYVAGDTSPVDISDVVDEFVETWKQSNPDLGAAGIAQIIDTAQKVKDSILNPPIQEKRAPRPHALPRYHVPLHLRQHNNSTLEKARILVLNAQKEANLRNRERFQNPRSNTYYAKHSSKTARGFQAADMAAMTVNETVAAAAAMVAEADALHMKQTPLPSLPQEVVDLRNKFSDQGPTQDGSHVKRASSTFWMENIQHNSRVPFGGADNDGYIVFRNVKDYGAVGDGIKDDTAAINKAIKDQGRCGSNCGSSTVKPAIVYFPSGTYLVSSPLIAYYNTQMIGNALNFPTIKAAASFVGLGVISSDVYTGGDDGKEEWYINQNNFLRQLRNFNIDVTSAAMTDIAGLHWQVAQATSIQDVHFYMSPSTSKSHVGIFAENGSGGFMSDLFFYDGAVGIQCGNQQFTTQSFTFTGCRTAIDMLWDWGWTWKYMLIHGAQKGITIGGDYRGGSLILLDSFIFDTPVGIDVTTPKGSTSSQSFSIVIDNLRVTNVGTTVKHESAGVTLAGSASQVIESWMFGKVYDQSNPKGKYQSGPLAELHPKTEVLSGANGYFQRSKPQYSDIDSNTFINVRMATQGDGATDDTFGLSVLIHLASIIRRPLYIPFGSYIVTQTVKIPVGTQIVGECWAQIVAKGAFFEDVHNPAPMIKVGEYGDTGLIEIQDVMFTTQGPTAGLILMEWNVAESEQGSAAMVNPNCIAGSMLLHMTESSSGYLENIWAWVSDHDMDSGVAQTQIDIYVARGILIESRGGPVWMYGTASEHCVLYQYHVYGAENVFMGMIQTESPYYLPTPQAPAPFEITLELEQFPGDPNFKECTGTNTHCAAAWGLMITGATNVQILGAGLYNWFQEYTQPCVDTQDCQQRVVWIEHSGNVWIYNLYTIGTSEMINYQDTTPIAAKDNTNTNEHPFTSIINAWLVASSGKGVLFYDDVAEIEDYIVDPNLAPCLSQFSTLGQIMDAAAGIPDHCFDTYIVQVELDTLNKALQDFDNLVGAGYDRKFDVYLRVVRDQAPVSVDTYMGGAQATGIWHCTENKSVICCKDCSSAFGYP</sequence>
<comment type="caution">
    <text evidence="1">The sequence shown here is derived from an EMBL/GenBank/DDBJ whole genome shotgun (WGS) entry which is preliminary data.</text>
</comment>
<reference evidence="1" key="1">
    <citation type="submission" date="2022-11" db="EMBL/GenBank/DDBJ databases">
        <title>Genome Sequence of Nemania bipapillata.</title>
        <authorList>
            <person name="Buettner E."/>
        </authorList>
    </citation>
    <scope>NUCLEOTIDE SEQUENCE</scope>
    <source>
        <strain evidence="1">CP14</strain>
    </source>
</reference>
<keyword evidence="2" id="KW-1185">Reference proteome</keyword>
<gene>
    <name evidence="1" type="ORF">ONZ43_g2705</name>
</gene>
<evidence type="ECO:0000313" key="2">
    <source>
        <dbReference type="Proteomes" id="UP001153334"/>
    </source>
</evidence>
<organism evidence="1 2">
    <name type="scientific">Nemania bipapillata</name>
    <dbReference type="NCBI Taxonomy" id="110536"/>
    <lineage>
        <taxon>Eukaryota</taxon>
        <taxon>Fungi</taxon>
        <taxon>Dikarya</taxon>
        <taxon>Ascomycota</taxon>
        <taxon>Pezizomycotina</taxon>
        <taxon>Sordariomycetes</taxon>
        <taxon>Xylariomycetidae</taxon>
        <taxon>Xylariales</taxon>
        <taxon>Xylariaceae</taxon>
        <taxon>Nemania</taxon>
    </lineage>
</organism>
<name>A0ACC2IZJ0_9PEZI</name>
<protein>
    <submittedName>
        <fullName evidence="1">Uncharacterized protein</fullName>
    </submittedName>
</protein>
<proteinExistence type="predicted"/>
<dbReference type="EMBL" id="JAPESX010000577">
    <property type="protein sequence ID" value="KAJ8120637.1"/>
    <property type="molecule type" value="Genomic_DNA"/>
</dbReference>